<gene>
    <name evidence="2" type="ORF">DFA_10947</name>
</gene>
<dbReference type="KEGG" id="dfa:DFA_10947"/>
<evidence type="ECO:0008006" key="4">
    <source>
        <dbReference type="Google" id="ProtNLM"/>
    </source>
</evidence>
<dbReference type="OMA" id="NDCARIM"/>
<accession>F4QBV1</accession>
<keyword evidence="3" id="KW-1185">Reference proteome</keyword>
<dbReference type="EMBL" id="GL883028">
    <property type="protein sequence ID" value="EGG14689.1"/>
    <property type="molecule type" value="Genomic_DNA"/>
</dbReference>
<evidence type="ECO:0000256" key="1">
    <source>
        <dbReference type="SAM" id="MobiDB-lite"/>
    </source>
</evidence>
<evidence type="ECO:0000313" key="2">
    <source>
        <dbReference type="EMBL" id="EGG14689.1"/>
    </source>
</evidence>
<dbReference type="AlphaFoldDB" id="F4QBV1"/>
<organism evidence="2 3">
    <name type="scientific">Cavenderia fasciculata</name>
    <name type="common">Slime mold</name>
    <name type="synonym">Dictyostelium fasciculatum</name>
    <dbReference type="NCBI Taxonomy" id="261658"/>
    <lineage>
        <taxon>Eukaryota</taxon>
        <taxon>Amoebozoa</taxon>
        <taxon>Evosea</taxon>
        <taxon>Eumycetozoa</taxon>
        <taxon>Dictyostelia</taxon>
        <taxon>Acytosteliales</taxon>
        <taxon>Cavenderiaceae</taxon>
        <taxon>Cavenderia</taxon>
    </lineage>
</organism>
<dbReference type="RefSeq" id="XP_004351197.1">
    <property type="nucleotide sequence ID" value="XM_004351145.1"/>
</dbReference>
<name>F4QBV1_CACFS</name>
<reference evidence="3" key="1">
    <citation type="journal article" date="2011" name="Genome Res.">
        <title>Phylogeny-wide analysis of social amoeba genomes highlights ancient origins for complex intercellular communication.</title>
        <authorList>
            <person name="Heidel A.J."/>
            <person name="Lawal H.M."/>
            <person name="Felder M."/>
            <person name="Schilde C."/>
            <person name="Helps N.R."/>
            <person name="Tunggal B."/>
            <person name="Rivero F."/>
            <person name="John U."/>
            <person name="Schleicher M."/>
            <person name="Eichinger L."/>
            <person name="Platzer M."/>
            <person name="Noegel A.A."/>
            <person name="Schaap P."/>
            <person name="Gloeckner G."/>
        </authorList>
    </citation>
    <scope>NUCLEOTIDE SEQUENCE [LARGE SCALE GENOMIC DNA]</scope>
    <source>
        <strain evidence="3">SH3</strain>
    </source>
</reference>
<dbReference type="GeneID" id="14866676"/>
<feature type="region of interest" description="Disordered" evidence="1">
    <location>
        <begin position="369"/>
        <end position="401"/>
    </location>
</feature>
<protein>
    <recommendedName>
        <fullName evidence="4">Perilipin</fullName>
    </recommendedName>
</protein>
<dbReference type="Proteomes" id="UP000007797">
    <property type="component" value="Unassembled WGS sequence"/>
</dbReference>
<dbReference type="OrthoDB" id="376826at2759"/>
<feature type="compositionally biased region" description="Low complexity" evidence="1">
    <location>
        <begin position="370"/>
        <end position="394"/>
    </location>
</feature>
<proteinExistence type="predicted"/>
<sequence>MSSSSSSNPSPSSAPSDVVTVGKYATLSRIYDYSLVQGTVDRTFNLYNYAKQYSLLKTPIALTEQVVTTIGKPILDKCDPLLQSVDQFGVKKLDQIESTVSRASEGTKDTFYNAVSSVDGVLDRVLDYGSEKIQGTQVNDLVQKTVGIADSVVDTVLPPPTNEDLDNETEMYHLEKRCKLFLKLRKRINKESLMNVPSNSYNHVVQISKTKPLSATVDLLMETAQKLQDMTFSVSLKGASLQSAIDNVYKGLNTLSASVGSFTIWVSRFDTTEVYASLEELSKMVRASKDDVANMVDENEKVKKLKNDTVEVFRHVAHILQQQIDNGLAKYEDLKKPDSMFKNSIYMLESAAQSIITVAKEFVPSIRLNSAPTSSSSTATSSSSTPAQESGSSPSTPPIEKENQQGITFERYIQEVQISKTNPPLSTIIDQTNNVCTKISLKDPPDLMQLVSFWTTIKDREEANLSSYKSLECYKGLVVSRFDVRLFNI</sequence>
<evidence type="ECO:0000313" key="3">
    <source>
        <dbReference type="Proteomes" id="UP000007797"/>
    </source>
</evidence>